<feature type="binding site" evidence="3">
    <location>
        <position position="389"/>
    </location>
    <ligand>
        <name>Fe cation</name>
        <dbReference type="ChEBI" id="CHEBI:24875"/>
        <note>catalytic</note>
    </ligand>
</feature>
<keyword evidence="3" id="KW-0408">Iron</keyword>
<feature type="binding site" evidence="3">
    <location>
        <position position="335"/>
    </location>
    <ligand>
        <name>Fe cation</name>
        <dbReference type="ChEBI" id="CHEBI:24875"/>
        <note>catalytic</note>
    </ligand>
</feature>
<reference evidence="4 5" key="1">
    <citation type="journal article" date="2019" name="Nat. Ecol. Evol.">
        <title>Megaphylogeny resolves global patterns of mushroom evolution.</title>
        <authorList>
            <person name="Varga T."/>
            <person name="Krizsan K."/>
            <person name="Foldi C."/>
            <person name="Dima B."/>
            <person name="Sanchez-Garcia M."/>
            <person name="Sanchez-Ramirez S."/>
            <person name="Szollosi G.J."/>
            <person name="Szarkandi J.G."/>
            <person name="Papp V."/>
            <person name="Albert L."/>
            <person name="Andreopoulos W."/>
            <person name="Angelini C."/>
            <person name="Antonin V."/>
            <person name="Barry K.W."/>
            <person name="Bougher N.L."/>
            <person name="Buchanan P."/>
            <person name="Buyck B."/>
            <person name="Bense V."/>
            <person name="Catcheside P."/>
            <person name="Chovatia M."/>
            <person name="Cooper J."/>
            <person name="Damon W."/>
            <person name="Desjardin D."/>
            <person name="Finy P."/>
            <person name="Geml J."/>
            <person name="Haridas S."/>
            <person name="Hughes K."/>
            <person name="Justo A."/>
            <person name="Karasinski D."/>
            <person name="Kautmanova I."/>
            <person name="Kiss B."/>
            <person name="Kocsube S."/>
            <person name="Kotiranta H."/>
            <person name="LaButti K.M."/>
            <person name="Lechner B.E."/>
            <person name="Liimatainen K."/>
            <person name="Lipzen A."/>
            <person name="Lukacs Z."/>
            <person name="Mihaltcheva S."/>
            <person name="Morgado L.N."/>
            <person name="Niskanen T."/>
            <person name="Noordeloos M.E."/>
            <person name="Ohm R.A."/>
            <person name="Ortiz-Santana B."/>
            <person name="Ovrebo C."/>
            <person name="Racz N."/>
            <person name="Riley R."/>
            <person name="Savchenko A."/>
            <person name="Shiryaev A."/>
            <person name="Soop K."/>
            <person name="Spirin V."/>
            <person name="Szebenyi C."/>
            <person name="Tomsovsky M."/>
            <person name="Tulloss R.E."/>
            <person name="Uehling J."/>
            <person name="Grigoriev I.V."/>
            <person name="Vagvolgyi C."/>
            <person name="Papp T."/>
            <person name="Martin F.M."/>
            <person name="Miettinen O."/>
            <person name="Hibbett D.S."/>
            <person name="Nagy L.G."/>
        </authorList>
    </citation>
    <scope>NUCLEOTIDE SEQUENCE [LARGE SCALE GENOMIC DNA]</scope>
    <source>
        <strain evidence="4 5">CBS 962.96</strain>
    </source>
</reference>
<gene>
    <name evidence="4" type="ORF">K435DRAFT_844070</name>
</gene>
<dbReference type="InterPro" id="IPR014710">
    <property type="entry name" value="RmlC-like_jellyroll"/>
</dbReference>
<keyword evidence="5" id="KW-1185">Reference proteome</keyword>
<accession>A0A4S8L481</accession>
<feature type="binding site" evidence="3">
    <location>
        <position position="333"/>
    </location>
    <ligand>
        <name>Fe cation</name>
        <dbReference type="ChEBI" id="CHEBI:24875"/>
        <note>catalytic</note>
    </ligand>
</feature>
<comment type="similarity">
    <text evidence="1">Belongs to the cysteine dioxygenase family.</text>
</comment>
<dbReference type="Proteomes" id="UP000297245">
    <property type="component" value="Unassembled WGS sequence"/>
</dbReference>
<dbReference type="SUPFAM" id="SSF51182">
    <property type="entry name" value="RmlC-like cupins"/>
    <property type="match status" value="1"/>
</dbReference>
<evidence type="ECO:0000313" key="4">
    <source>
        <dbReference type="EMBL" id="THU83352.1"/>
    </source>
</evidence>
<dbReference type="EMBL" id="ML179668">
    <property type="protein sequence ID" value="THU83352.1"/>
    <property type="molecule type" value="Genomic_DNA"/>
</dbReference>
<evidence type="ECO:0000256" key="2">
    <source>
        <dbReference type="ARBA" id="ARBA00013133"/>
    </source>
</evidence>
<name>A0A4S8L481_DENBC</name>
<organism evidence="4 5">
    <name type="scientific">Dendrothele bispora (strain CBS 962.96)</name>
    <dbReference type="NCBI Taxonomy" id="1314807"/>
    <lineage>
        <taxon>Eukaryota</taxon>
        <taxon>Fungi</taxon>
        <taxon>Dikarya</taxon>
        <taxon>Basidiomycota</taxon>
        <taxon>Agaricomycotina</taxon>
        <taxon>Agaricomycetes</taxon>
        <taxon>Agaricomycetidae</taxon>
        <taxon>Agaricales</taxon>
        <taxon>Agaricales incertae sedis</taxon>
        <taxon>Dendrothele</taxon>
    </lineage>
</organism>
<evidence type="ECO:0000256" key="1">
    <source>
        <dbReference type="ARBA" id="ARBA00006622"/>
    </source>
</evidence>
<dbReference type="GO" id="GO:0017172">
    <property type="term" value="F:cysteine dioxygenase activity"/>
    <property type="evidence" value="ECO:0007669"/>
    <property type="project" value="UniProtKB-EC"/>
</dbReference>
<dbReference type="Pfam" id="PF05995">
    <property type="entry name" value="CDO_I"/>
    <property type="match status" value="1"/>
</dbReference>
<protein>
    <recommendedName>
        <fullName evidence="2">cysteine dioxygenase</fullName>
        <ecNumber evidence="2">1.13.11.20</ecNumber>
    </recommendedName>
</protein>
<dbReference type="AlphaFoldDB" id="A0A4S8L481"/>
<dbReference type="InterPro" id="IPR011051">
    <property type="entry name" value="RmlC_Cupin_sf"/>
</dbReference>
<keyword evidence="3" id="KW-0479">Metal-binding</keyword>
<dbReference type="Gene3D" id="2.60.120.10">
    <property type="entry name" value="Jelly Rolls"/>
    <property type="match status" value="1"/>
</dbReference>
<proteinExistence type="inferred from homology"/>
<sequence>MEGFITYNPLNPFDGPTTADDPPPAYSDDASQTAKLAIDNPAFPGSAVYRRQAKASKHEEKLKITGQGTVAVLAPPKGYVLLCVELANPTMSKGIFLLVTETDCQIWWATDGKDLNTFDNALVTEKNPNKATWHLKAYEATYWLSLDLPHGIIRYGIGLFTVQSVLFEIRLKEYTNPGVWSWKEGWEWLQELENVTVWTGGESELAITPLPIVNDIPPVIRSGDRVSLDDLANGQFTVPENLSVECQKLYHNVAGVDVVLDSPDFPDFSSAIEYSVNTPGAYGYGLLKSKQGELGDDFRGTYLRITIGTDLGNSPGVPYVLEIWPAGHFSPIHDHADAYAIIKVLHGAIECTYYDSLQEDPEPNPIFPNPTVLKKGDVTWLSPKIYQIHRLRNLSTEGKVCCTVQCYQYGSNDTRHYEAFRWFKLTKDGSKEVDDFKPNSDADFMSFKNNIKEEWKKVLAGNTANQSAVESRSFAVFKSMVAQSAPENLSGLKARLGIQ</sequence>
<evidence type="ECO:0000313" key="5">
    <source>
        <dbReference type="Proteomes" id="UP000297245"/>
    </source>
</evidence>
<evidence type="ECO:0000256" key="3">
    <source>
        <dbReference type="PIRSR" id="PIRSR610300-51"/>
    </source>
</evidence>
<dbReference type="InterPro" id="IPR010300">
    <property type="entry name" value="CDO_1"/>
</dbReference>
<dbReference type="OrthoDB" id="543511at2759"/>
<dbReference type="EC" id="1.13.11.20" evidence="2"/>
<dbReference type="CDD" id="cd10548">
    <property type="entry name" value="cupin_CDO"/>
    <property type="match status" value="1"/>
</dbReference>
<dbReference type="GO" id="GO:0005506">
    <property type="term" value="F:iron ion binding"/>
    <property type="evidence" value="ECO:0007669"/>
    <property type="project" value="InterPro"/>
</dbReference>